<evidence type="ECO:0000313" key="2">
    <source>
        <dbReference type="Proteomes" id="UP000243217"/>
    </source>
</evidence>
<keyword evidence="2" id="KW-1185">Reference proteome</keyword>
<proteinExistence type="predicted"/>
<gene>
    <name evidence="1" type="ORF">THRCLA_22558</name>
</gene>
<dbReference type="EMBL" id="JNBS01002552">
    <property type="protein sequence ID" value="OQR90360.1"/>
    <property type="molecule type" value="Genomic_DNA"/>
</dbReference>
<comment type="caution">
    <text evidence="1">The sequence shown here is derived from an EMBL/GenBank/DDBJ whole genome shotgun (WGS) entry which is preliminary data.</text>
</comment>
<protein>
    <submittedName>
        <fullName evidence="1">Uncharacterized protein</fullName>
    </submittedName>
</protein>
<reference evidence="1 2" key="1">
    <citation type="journal article" date="2014" name="Genome Biol. Evol.">
        <title>The secreted proteins of Achlya hypogyna and Thraustotheca clavata identify the ancestral oomycete secretome and reveal gene acquisitions by horizontal gene transfer.</title>
        <authorList>
            <person name="Misner I."/>
            <person name="Blouin N."/>
            <person name="Leonard G."/>
            <person name="Richards T.A."/>
            <person name="Lane C.E."/>
        </authorList>
    </citation>
    <scope>NUCLEOTIDE SEQUENCE [LARGE SCALE GENOMIC DNA]</scope>
    <source>
        <strain evidence="1 2">ATCC 34112</strain>
    </source>
</reference>
<dbReference type="AlphaFoldDB" id="A0A1V9YXU2"/>
<dbReference type="OrthoDB" id="85846at2759"/>
<accession>A0A1V9YXU2</accession>
<sequence>MNPDKNETEEREQNERTLMLYAEAESVVGLPPEHLVVEQTQYHRFITSLYLSVLFDCTGNGSSAICWGYHGSMLLCTVLSFLTNSPISSLVNQWINQGILCGGVIPTTTTIYMEQAMAVLTGSLNDEKQSQLPLDECLPRCLASVAILYKNPCEAMKTAINMCKMVDNTQETLDVVRCLVCMYLGIIQGKPSAKYIAPYFVPDGLDPLYWDIYPVCPAVARVIKTLFGSSIINATCYKANGHSITTLSVLWRLLASTRSVVDALPRLKLFDHVGSGLASLYGLFVGAVFGTPDPRIHSRGSLLFEDFIHLTLNNAWTYSLQAENSTHISIDAYNMVWALYCSTAELCRQIQTKAQLTIESIRHDQKPPDVYNSIDAYLLDVTQCFAQFDQLNATLVPPQPIPVLIKPVVPVAATETLNSVLSTDAIIKSKVKLPQLTKRNSVVHDKGSLSRCKTGPNQGVKMTRHRVQPNVNNEEEMLKSLLRPILFDRYAELRLTIKTHFQMQLESQLTTEITKAFKQKNAVGVWAARDIAAKQVISNVQRSHVYDSKMMAQIRLHKTLPSAMQQIFYPEMSEHNRLFNLFLDTNQAVDNLY</sequence>
<name>A0A1V9YXU2_9STRA</name>
<dbReference type="Proteomes" id="UP000243217">
    <property type="component" value="Unassembled WGS sequence"/>
</dbReference>
<organism evidence="1 2">
    <name type="scientific">Thraustotheca clavata</name>
    <dbReference type="NCBI Taxonomy" id="74557"/>
    <lineage>
        <taxon>Eukaryota</taxon>
        <taxon>Sar</taxon>
        <taxon>Stramenopiles</taxon>
        <taxon>Oomycota</taxon>
        <taxon>Saprolegniomycetes</taxon>
        <taxon>Saprolegniales</taxon>
        <taxon>Achlyaceae</taxon>
        <taxon>Thraustotheca</taxon>
    </lineage>
</organism>
<evidence type="ECO:0000313" key="1">
    <source>
        <dbReference type="EMBL" id="OQR90360.1"/>
    </source>
</evidence>